<dbReference type="InterPro" id="IPR015424">
    <property type="entry name" value="PyrdxlP-dep_Trfase"/>
</dbReference>
<keyword evidence="3" id="KW-0808">Transferase</keyword>
<keyword evidence="7" id="KW-0456">Lyase</keyword>
<accession>A0A0F4Z5W8</accession>
<dbReference type="GeneID" id="25312504"/>
<evidence type="ECO:0000313" key="7">
    <source>
        <dbReference type="EMBL" id="KKA25496.1"/>
    </source>
</evidence>
<dbReference type="Gene3D" id="3.90.1150.10">
    <property type="entry name" value="Aspartate Aminotransferase, domain 1"/>
    <property type="match status" value="1"/>
</dbReference>
<dbReference type="PIRSF" id="PIRSF001434">
    <property type="entry name" value="CGS"/>
    <property type="match status" value="1"/>
</dbReference>
<reference evidence="7 8" key="1">
    <citation type="submission" date="2015-04" db="EMBL/GenBank/DDBJ databases">
        <authorList>
            <person name="Heijne W.H."/>
            <person name="Fedorova N.D."/>
            <person name="Nierman W.C."/>
            <person name="Vollebregt A.W."/>
            <person name="Zhao Z."/>
            <person name="Wu L."/>
            <person name="Kumar M."/>
            <person name="Stam H."/>
            <person name="van den Berg M.A."/>
            <person name="Pel H.J."/>
        </authorList>
    </citation>
    <scope>NUCLEOTIDE SEQUENCE [LARGE SCALE GENOMIC DNA]</scope>
    <source>
        <strain evidence="7 8">CBS 393.64</strain>
    </source>
</reference>
<dbReference type="GO" id="GO:0004124">
    <property type="term" value="F:cysteine synthase activity"/>
    <property type="evidence" value="ECO:0007669"/>
    <property type="project" value="TreeGrafter"/>
</dbReference>
<dbReference type="InterPro" id="IPR015421">
    <property type="entry name" value="PyrdxlP-dep_Trfase_major"/>
</dbReference>
<evidence type="ECO:0000256" key="5">
    <source>
        <dbReference type="RuleBase" id="RU362118"/>
    </source>
</evidence>
<gene>
    <name evidence="7" type="ORF">T310_0450</name>
</gene>
<dbReference type="SUPFAM" id="SSF53383">
    <property type="entry name" value="PLP-dependent transferases"/>
    <property type="match status" value="1"/>
</dbReference>
<dbReference type="InterPro" id="IPR000277">
    <property type="entry name" value="Cys/Met-Metab_PyrdxlP-dep_enz"/>
</dbReference>
<evidence type="ECO:0000256" key="6">
    <source>
        <dbReference type="SAM" id="SignalP"/>
    </source>
</evidence>
<dbReference type="EMBL" id="LASV01000019">
    <property type="protein sequence ID" value="KKA25496.1"/>
    <property type="molecule type" value="Genomic_DNA"/>
</dbReference>
<dbReference type="Gene3D" id="3.40.640.10">
    <property type="entry name" value="Type I PLP-dependent aspartate aminotransferase-like (Major domain)"/>
    <property type="match status" value="1"/>
</dbReference>
<feature type="signal peptide" evidence="6">
    <location>
        <begin position="1"/>
        <end position="23"/>
    </location>
</feature>
<comment type="caution">
    <text evidence="7">The sequence shown here is derived from an EMBL/GenBank/DDBJ whole genome shotgun (WGS) entry which is preliminary data.</text>
</comment>
<dbReference type="GO" id="GO:0006535">
    <property type="term" value="P:cysteine biosynthetic process from serine"/>
    <property type="evidence" value="ECO:0007669"/>
    <property type="project" value="TreeGrafter"/>
</dbReference>
<dbReference type="GO" id="GO:0005737">
    <property type="term" value="C:cytoplasm"/>
    <property type="evidence" value="ECO:0007669"/>
    <property type="project" value="TreeGrafter"/>
</dbReference>
<keyword evidence="6" id="KW-0732">Signal</keyword>
<dbReference type="GO" id="GO:0071269">
    <property type="term" value="P:L-homocysteine biosynthetic process"/>
    <property type="evidence" value="ECO:0007669"/>
    <property type="project" value="TreeGrafter"/>
</dbReference>
<dbReference type="GO" id="GO:0003961">
    <property type="term" value="F:O-acetylhomoserine aminocarboxypropyltransferase activity"/>
    <property type="evidence" value="ECO:0007669"/>
    <property type="project" value="TreeGrafter"/>
</dbReference>
<evidence type="ECO:0000256" key="4">
    <source>
        <dbReference type="ARBA" id="ARBA00022898"/>
    </source>
</evidence>
<dbReference type="InterPro" id="IPR006235">
    <property type="entry name" value="OAc-hSer/O-AcSer_sulfhydrylase"/>
</dbReference>
<proteinExistence type="inferred from homology"/>
<evidence type="ECO:0000256" key="2">
    <source>
        <dbReference type="ARBA" id="ARBA00009077"/>
    </source>
</evidence>
<dbReference type="OrthoDB" id="3512640at2759"/>
<dbReference type="GO" id="GO:0016829">
    <property type="term" value="F:lyase activity"/>
    <property type="evidence" value="ECO:0007669"/>
    <property type="project" value="UniProtKB-KW"/>
</dbReference>
<evidence type="ECO:0000256" key="3">
    <source>
        <dbReference type="ARBA" id="ARBA00022679"/>
    </source>
</evidence>
<keyword evidence="8" id="KW-1185">Reference proteome</keyword>
<dbReference type="GO" id="GO:0019346">
    <property type="term" value="P:transsulfuration"/>
    <property type="evidence" value="ECO:0007669"/>
    <property type="project" value="InterPro"/>
</dbReference>
<dbReference type="GO" id="GO:0030170">
    <property type="term" value="F:pyridoxal phosphate binding"/>
    <property type="evidence" value="ECO:0007669"/>
    <property type="project" value="InterPro"/>
</dbReference>
<comment type="cofactor">
    <cofactor evidence="1 5">
        <name>pyridoxal 5'-phosphate</name>
        <dbReference type="ChEBI" id="CHEBI:597326"/>
    </cofactor>
</comment>
<protein>
    <submittedName>
        <fullName evidence="7">O-acetylhomoserine (Thiol)-lyase</fullName>
    </submittedName>
</protein>
<dbReference type="AlphaFoldDB" id="A0A0F4Z5W8"/>
<name>A0A0F4Z5W8_RASE3</name>
<dbReference type="PANTHER" id="PTHR43797:SF2">
    <property type="entry name" value="HOMOCYSTEINE_CYSTEINE SYNTHASE"/>
    <property type="match status" value="1"/>
</dbReference>
<dbReference type="Proteomes" id="UP000053958">
    <property type="component" value="Unassembled WGS sequence"/>
</dbReference>
<evidence type="ECO:0000256" key="1">
    <source>
        <dbReference type="ARBA" id="ARBA00001933"/>
    </source>
</evidence>
<feature type="chain" id="PRO_5002482259" evidence="6">
    <location>
        <begin position="24"/>
        <end position="380"/>
    </location>
</feature>
<dbReference type="Pfam" id="PF01053">
    <property type="entry name" value="Cys_Met_Meta_PP"/>
    <property type="match status" value="1"/>
</dbReference>
<keyword evidence="4 5" id="KW-0663">Pyridoxal phosphate</keyword>
<evidence type="ECO:0000313" key="8">
    <source>
        <dbReference type="Proteomes" id="UP000053958"/>
    </source>
</evidence>
<dbReference type="STRING" id="1408163.A0A0F4Z5W8"/>
<dbReference type="RefSeq" id="XP_013332108.1">
    <property type="nucleotide sequence ID" value="XM_013476654.1"/>
</dbReference>
<sequence length="380" mass="41783">MSIREQALSLSLFSLLLPSSSTAVPMEQTFLLGERRRMLTVGWRTSGQAARWMAIAGLAAASDNIVSASTISEEAYTQFRYRFPSQGISVKFIDVEDADVLRNAIDDRTKAVYVESLSPPHPVIASIHILTLCRDNTPGAGGYLCRPIDHGADIVIHSASERLGGLGHAIAGAIVDSGKFPWNVHARRFLHLTEPAPGYHGMKFWEKFGDKAYIFYVRSALLRDAGPCLNPFAAFSLLAGMETLSVRMDRHSGNALALARWLEGHEKVAWVVYPGLPSHPSFERAKRYLRNGFGGLLFFRLAAGDEASQAAMRKFKLVRNADGIGTTQTLVHYHRVATGSYVQESPSQQSDHNTAAMRVSVGLEHIDDIIEDFRQALACV</sequence>
<comment type="similarity">
    <text evidence="2 5">Belongs to the trans-sulfuration enzymes family.</text>
</comment>
<dbReference type="InterPro" id="IPR015422">
    <property type="entry name" value="PyrdxlP-dep_Trfase_small"/>
</dbReference>
<dbReference type="PANTHER" id="PTHR43797">
    <property type="entry name" value="HOMOCYSTEINE/CYSTEINE SYNTHASE"/>
    <property type="match status" value="1"/>
</dbReference>
<organism evidence="7 8">
    <name type="scientific">Rasamsonia emersonii (strain ATCC 16479 / CBS 393.64 / IMI 116815)</name>
    <dbReference type="NCBI Taxonomy" id="1408163"/>
    <lineage>
        <taxon>Eukaryota</taxon>
        <taxon>Fungi</taxon>
        <taxon>Dikarya</taxon>
        <taxon>Ascomycota</taxon>
        <taxon>Pezizomycotina</taxon>
        <taxon>Eurotiomycetes</taxon>
        <taxon>Eurotiomycetidae</taxon>
        <taxon>Eurotiales</taxon>
        <taxon>Trichocomaceae</taxon>
        <taxon>Rasamsonia</taxon>
    </lineage>
</organism>